<dbReference type="GO" id="GO:0141221">
    <property type="term" value="F:histone deacetylase activity, hydrolytic mechanism"/>
    <property type="evidence" value="ECO:0007669"/>
    <property type="project" value="UniProtKB-EC"/>
</dbReference>
<dbReference type="EMBL" id="PDCK01000043">
    <property type="protein sequence ID" value="PRQ31365.1"/>
    <property type="molecule type" value="Genomic_DNA"/>
</dbReference>
<proteinExistence type="predicted"/>
<protein>
    <submittedName>
        <fullName evidence="1">Putative histone deacetylase</fullName>
        <ecNumber evidence="1">3.5.1.98</ecNumber>
    </submittedName>
</protein>
<keyword evidence="2" id="KW-1185">Reference proteome</keyword>
<dbReference type="AlphaFoldDB" id="A0A2P6QB09"/>
<evidence type="ECO:0000313" key="2">
    <source>
        <dbReference type="Proteomes" id="UP000238479"/>
    </source>
</evidence>
<dbReference type="Gramene" id="PRQ31365">
    <property type="protein sequence ID" value="PRQ31365"/>
    <property type="gene ID" value="RchiOBHm_Chr5g0034681"/>
</dbReference>
<reference evidence="1 2" key="1">
    <citation type="journal article" date="2018" name="Nat. Genet.">
        <title>The Rosa genome provides new insights in the design of modern roses.</title>
        <authorList>
            <person name="Bendahmane M."/>
        </authorList>
    </citation>
    <scope>NUCLEOTIDE SEQUENCE [LARGE SCALE GENOMIC DNA]</scope>
    <source>
        <strain evidence="2">cv. Old Blush</strain>
    </source>
</reference>
<accession>A0A2P6QB09</accession>
<organism evidence="1 2">
    <name type="scientific">Rosa chinensis</name>
    <name type="common">China rose</name>
    <dbReference type="NCBI Taxonomy" id="74649"/>
    <lineage>
        <taxon>Eukaryota</taxon>
        <taxon>Viridiplantae</taxon>
        <taxon>Streptophyta</taxon>
        <taxon>Embryophyta</taxon>
        <taxon>Tracheophyta</taxon>
        <taxon>Spermatophyta</taxon>
        <taxon>Magnoliopsida</taxon>
        <taxon>eudicotyledons</taxon>
        <taxon>Gunneridae</taxon>
        <taxon>Pentapetalae</taxon>
        <taxon>rosids</taxon>
        <taxon>fabids</taxon>
        <taxon>Rosales</taxon>
        <taxon>Rosaceae</taxon>
        <taxon>Rosoideae</taxon>
        <taxon>Rosoideae incertae sedis</taxon>
        <taxon>Rosa</taxon>
    </lineage>
</organism>
<gene>
    <name evidence="1" type="ORF">RchiOBHm_Chr5g0034681</name>
</gene>
<dbReference type="EC" id="3.5.1.98" evidence="1"/>
<evidence type="ECO:0000313" key="1">
    <source>
        <dbReference type="EMBL" id="PRQ31365.1"/>
    </source>
</evidence>
<name>A0A2P6QB09_ROSCH</name>
<comment type="caution">
    <text evidence="1">The sequence shown here is derived from an EMBL/GenBank/DDBJ whole genome shotgun (WGS) entry which is preliminary data.</text>
</comment>
<keyword evidence="1" id="KW-0378">Hydrolase</keyword>
<dbReference type="Proteomes" id="UP000238479">
    <property type="component" value="Chromosome 5"/>
</dbReference>
<sequence length="46" mass="5063">MGHQCGRTGFYHCCRGKGGGLCAYTDISLCIHFLQVPLNILKGDDY</sequence>